<keyword evidence="3" id="KW-1185">Reference proteome</keyword>
<accession>A0A292YMS3</accession>
<feature type="transmembrane region" description="Helical" evidence="1">
    <location>
        <begin position="39"/>
        <end position="58"/>
    </location>
</feature>
<comment type="caution">
    <text evidence="2">The sequence shown here is derived from an EMBL/GenBank/DDBJ whole genome shotgun (WGS) entry which is preliminary data.</text>
</comment>
<feature type="transmembrane region" description="Helical" evidence="1">
    <location>
        <begin position="6"/>
        <end position="27"/>
    </location>
</feature>
<dbReference type="InterPro" id="IPR054213">
    <property type="entry name" value="DUF6920"/>
</dbReference>
<keyword evidence="1" id="KW-0472">Membrane</keyword>
<dbReference type="RefSeq" id="WP_231705744.1">
    <property type="nucleotide sequence ID" value="NZ_BDUF01000053.1"/>
</dbReference>
<keyword evidence="1" id="KW-0812">Transmembrane</keyword>
<keyword evidence="1" id="KW-1133">Transmembrane helix</keyword>
<reference evidence="3" key="1">
    <citation type="submission" date="2017-07" db="EMBL/GenBank/DDBJ databases">
        <title>Draft genome sequence of Effusibacillus lacus strain skLN1.</title>
        <authorList>
            <person name="Watanabe M."/>
            <person name="Kojima H."/>
            <person name="Fukui M."/>
        </authorList>
    </citation>
    <scope>NUCLEOTIDE SEQUENCE [LARGE SCALE GENOMIC DNA]</scope>
    <source>
        <strain evidence="3">skLN1</strain>
    </source>
</reference>
<feature type="transmembrane region" description="Helical" evidence="1">
    <location>
        <begin position="64"/>
        <end position="84"/>
    </location>
</feature>
<evidence type="ECO:0000313" key="3">
    <source>
        <dbReference type="Proteomes" id="UP000217785"/>
    </source>
</evidence>
<gene>
    <name evidence="2" type="ORF">EFBL_1837</name>
</gene>
<dbReference type="AlphaFoldDB" id="A0A292YMS3"/>
<name>A0A292YMS3_9BACL</name>
<dbReference type="EMBL" id="BDUF01000053">
    <property type="protein sequence ID" value="GAX90211.1"/>
    <property type="molecule type" value="Genomic_DNA"/>
</dbReference>
<dbReference type="Pfam" id="PF21900">
    <property type="entry name" value="DUF6920"/>
    <property type="match status" value="1"/>
</dbReference>
<feature type="transmembrane region" description="Helical" evidence="1">
    <location>
        <begin position="91"/>
        <end position="110"/>
    </location>
</feature>
<dbReference type="Proteomes" id="UP000217785">
    <property type="component" value="Unassembled WGS sequence"/>
</dbReference>
<organism evidence="2 3">
    <name type="scientific">Effusibacillus lacus</name>
    <dbReference type="NCBI Taxonomy" id="1348429"/>
    <lineage>
        <taxon>Bacteria</taxon>
        <taxon>Bacillati</taxon>
        <taxon>Bacillota</taxon>
        <taxon>Bacilli</taxon>
        <taxon>Bacillales</taxon>
        <taxon>Alicyclobacillaceae</taxon>
        <taxon>Effusibacillus</taxon>
    </lineage>
</organism>
<protein>
    <submittedName>
        <fullName evidence="2">Uncharacterized protein</fullName>
    </submittedName>
</protein>
<sequence length="363" mass="41212">MRVFLIVVIVIHGLIHFMGFIKAFHIAEMDQLTQNISKPLGILWLFSGLLFFALLFFISANKDWWWMPAIVAIGTSQFLIFLTWQDAKFGTIPNLLIFIAIILGFALWNFNIQTNKEIHAILSQSKETEKTVVSEQMLAALPSPVQKWLTHTGIVGKEKIRNVYLKQTGLIKLKPDQKNWSKAEAEQYITTDKPAFLWKVNMSIMPLVNVTGRDLFMNGEGQMKVNLASLIPVVNVANNEKIDQSSLQRFLLELPLYPSAAMSPYVTWESIDDHSAAATMTYQGVTGSATFFFDDHGDFLKSSALRYKDSDESAQLIECIGEVKRNSIVNGIKIPTQIDVSWMLEAGKFTWYKLEIYDVVFNK</sequence>
<evidence type="ECO:0000256" key="1">
    <source>
        <dbReference type="SAM" id="Phobius"/>
    </source>
</evidence>
<proteinExistence type="predicted"/>
<evidence type="ECO:0000313" key="2">
    <source>
        <dbReference type="EMBL" id="GAX90211.1"/>
    </source>
</evidence>